<dbReference type="RefSeq" id="WP_256604094.1">
    <property type="nucleotide sequence ID" value="NZ_JANIBJ010000045.1"/>
</dbReference>
<evidence type="ECO:0000313" key="2">
    <source>
        <dbReference type="Proteomes" id="UP001524499"/>
    </source>
</evidence>
<comment type="caution">
    <text evidence="1">The sequence shown here is derived from an EMBL/GenBank/DDBJ whole genome shotgun (WGS) entry which is preliminary data.</text>
</comment>
<evidence type="ECO:0000313" key="1">
    <source>
        <dbReference type="EMBL" id="MCQ8106042.1"/>
    </source>
</evidence>
<organism evidence="1 2">
    <name type="scientific">Methylomonas subterranea</name>
    <dbReference type="NCBI Taxonomy" id="2952225"/>
    <lineage>
        <taxon>Bacteria</taxon>
        <taxon>Pseudomonadati</taxon>
        <taxon>Pseudomonadota</taxon>
        <taxon>Gammaproteobacteria</taxon>
        <taxon>Methylococcales</taxon>
        <taxon>Methylococcaceae</taxon>
        <taxon>Methylomonas</taxon>
    </lineage>
</organism>
<dbReference type="Proteomes" id="UP001524499">
    <property type="component" value="Unassembled WGS sequence"/>
</dbReference>
<gene>
    <name evidence="1" type="ORF">NP590_18175</name>
</gene>
<accession>A0ABT1TKP2</accession>
<reference evidence="1 2" key="1">
    <citation type="submission" date="2022-07" db="EMBL/GenBank/DDBJ databases">
        <title>Methylomonas rivi sp. nov., Methylomonas rosea sp. nov., Methylomonas aureus sp. nov. and Methylomonas subterranea sp. nov., four novel methanotrophs isolated from a freshwater creek and the deep terrestrial subsurface.</title>
        <authorList>
            <person name="Abin C."/>
            <person name="Sankaranarayanan K."/>
            <person name="Garner C."/>
            <person name="Sindelar R."/>
            <person name="Kotary K."/>
            <person name="Garner R."/>
            <person name="Barclay S."/>
            <person name="Lawson P."/>
            <person name="Krumholz L."/>
        </authorList>
    </citation>
    <scope>NUCLEOTIDE SEQUENCE [LARGE SCALE GENOMIC DNA]</scope>
    <source>
        <strain evidence="1 2">SURF-2</strain>
    </source>
</reference>
<proteinExistence type="predicted"/>
<name>A0ABT1TKP2_9GAMM</name>
<sequence length="118" mass="13234">MAAHLRFNSKTGKVEARTPYGKHTEELLQLNDDALVQYRLGTLTTVRLLTAEIEQQELQLKAVAKQLKANLITQAEYAAEEQAINDDLTSLRYTLQALKGEVPLSSLRKTRLGITLIK</sequence>
<dbReference type="EMBL" id="JANIBJ010000045">
    <property type="protein sequence ID" value="MCQ8106042.1"/>
    <property type="molecule type" value="Genomic_DNA"/>
</dbReference>
<keyword evidence="2" id="KW-1185">Reference proteome</keyword>
<protein>
    <submittedName>
        <fullName evidence="1">Uncharacterized protein</fullName>
    </submittedName>
</protein>